<protein>
    <submittedName>
        <fullName evidence="1">Uncharacterized protein</fullName>
    </submittedName>
</protein>
<accession>A0ACC2KMI4</accession>
<proteinExistence type="predicted"/>
<name>A0ACC2KMI4_PERAE</name>
<keyword evidence="2" id="KW-1185">Reference proteome</keyword>
<dbReference type="EMBL" id="CM056818">
    <property type="protein sequence ID" value="KAJ8622391.1"/>
    <property type="molecule type" value="Genomic_DNA"/>
</dbReference>
<comment type="caution">
    <text evidence="1">The sequence shown here is derived from an EMBL/GenBank/DDBJ whole genome shotgun (WGS) entry which is preliminary data.</text>
</comment>
<gene>
    <name evidence="1" type="ORF">MRB53_030920</name>
</gene>
<sequence length="177" mass="19932">MPSKGVCCGEKAVLVSVYVERPRRELKTNPSRKRHQHHVRGRVITGGKVGGGYDRRAHLLHYSQQLREAARVQSPSSTPSNQSPLDSPNNPQHVTIVPQGQINLVQRKRRSSRTPPSCMGDCKALLPKFLRPSVGIEKKEKSGRSTMTKIVATMKNLKVKKKWGYLVKFFSVPRKRS</sequence>
<evidence type="ECO:0000313" key="1">
    <source>
        <dbReference type="EMBL" id="KAJ8622391.1"/>
    </source>
</evidence>
<dbReference type="Proteomes" id="UP001234297">
    <property type="component" value="Chromosome 10"/>
</dbReference>
<evidence type="ECO:0000313" key="2">
    <source>
        <dbReference type="Proteomes" id="UP001234297"/>
    </source>
</evidence>
<organism evidence="1 2">
    <name type="scientific">Persea americana</name>
    <name type="common">Avocado</name>
    <dbReference type="NCBI Taxonomy" id="3435"/>
    <lineage>
        <taxon>Eukaryota</taxon>
        <taxon>Viridiplantae</taxon>
        <taxon>Streptophyta</taxon>
        <taxon>Embryophyta</taxon>
        <taxon>Tracheophyta</taxon>
        <taxon>Spermatophyta</taxon>
        <taxon>Magnoliopsida</taxon>
        <taxon>Magnoliidae</taxon>
        <taxon>Laurales</taxon>
        <taxon>Lauraceae</taxon>
        <taxon>Persea</taxon>
    </lineage>
</organism>
<reference evidence="1 2" key="1">
    <citation type="journal article" date="2022" name="Hortic Res">
        <title>A haplotype resolved chromosomal level avocado genome allows analysis of novel avocado genes.</title>
        <authorList>
            <person name="Nath O."/>
            <person name="Fletcher S.J."/>
            <person name="Hayward A."/>
            <person name="Shaw L.M."/>
            <person name="Masouleh A.K."/>
            <person name="Furtado A."/>
            <person name="Henry R.J."/>
            <person name="Mitter N."/>
        </authorList>
    </citation>
    <scope>NUCLEOTIDE SEQUENCE [LARGE SCALE GENOMIC DNA]</scope>
    <source>
        <strain evidence="2">cv. Hass</strain>
    </source>
</reference>